<dbReference type="AlphaFoldDB" id="A0A4R5KVI7"/>
<dbReference type="InterPro" id="IPR002569">
    <property type="entry name" value="Met_Sox_Rdtase_MsrA_dom"/>
</dbReference>
<reference evidence="9 10" key="1">
    <citation type="submission" date="2019-03" db="EMBL/GenBank/DDBJ databases">
        <title>This is whole genome sequence of Paenibacillus sp MS74 strain.</title>
        <authorList>
            <person name="Trinh H.N."/>
        </authorList>
    </citation>
    <scope>NUCLEOTIDE SEQUENCE [LARGE SCALE GENOMIC DNA]</scope>
    <source>
        <strain evidence="9 10">MS74</strain>
    </source>
</reference>
<feature type="domain" description="MsrB" evidence="8">
    <location>
        <begin position="183"/>
        <end position="305"/>
    </location>
</feature>
<dbReference type="SUPFAM" id="SSF55068">
    <property type="entry name" value="Peptide methionine sulfoxide reductase"/>
    <property type="match status" value="1"/>
</dbReference>
<dbReference type="InterPro" id="IPR036509">
    <property type="entry name" value="Met_Sox_Rdtase_MsrA_sf"/>
</dbReference>
<comment type="caution">
    <text evidence="9">The sequence shown here is derived from an EMBL/GenBank/DDBJ whole genome shotgun (WGS) entry which is preliminary data.</text>
</comment>
<protein>
    <recommendedName>
        <fullName evidence="7">Peptide methionine sulfoxide reductase MsrA</fullName>
        <shortName evidence="7">Protein-methionine-S-oxide reductase</shortName>
        <ecNumber evidence="7">1.8.4.11</ecNumber>
    </recommendedName>
    <alternativeName>
        <fullName evidence="7">Peptide-methionine (S)-S-oxide reductase</fullName>
        <shortName evidence="7">Peptide Met(O) reductase</shortName>
    </alternativeName>
</protein>
<accession>A0A4R5KVI7</accession>
<dbReference type="GO" id="GO:0008113">
    <property type="term" value="F:peptide-methionine (S)-S-oxide reductase activity"/>
    <property type="evidence" value="ECO:0007669"/>
    <property type="project" value="UniProtKB-UniRule"/>
</dbReference>
<feature type="active site" evidence="7">
    <location>
        <position position="17"/>
    </location>
</feature>
<evidence type="ECO:0000259" key="8">
    <source>
        <dbReference type="PROSITE" id="PS51790"/>
    </source>
</evidence>
<comment type="catalytic activity">
    <reaction evidence="4 7">
        <text>L-methionyl-[protein] + [thioredoxin]-disulfide + H2O = L-methionyl-(S)-S-oxide-[protein] + [thioredoxin]-dithiol</text>
        <dbReference type="Rhea" id="RHEA:14217"/>
        <dbReference type="Rhea" id="RHEA-COMP:10698"/>
        <dbReference type="Rhea" id="RHEA-COMP:10700"/>
        <dbReference type="Rhea" id="RHEA-COMP:12313"/>
        <dbReference type="Rhea" id="RHEA-COMP:12315"/>
        <dbReference type="ChEBI" id="CHEBI:15377"/>
        <dbReference type="ChEBI" id="CHEBI:16044"/>
        <dbReference type="ChEBI" id="CHEBI:29950"/>
        <dbReference type="ChEBI" id="CHEBI:44120"/>
        <dbReference type="ChEBI" id="CHEBI:50058"/>
        <dbReference type="EC" id="1.8.4.11"/>
    </reaction>
</comment>
<comment type="function">
    <text evidence="7">Has an important function as a repair enzyme for proteins that have been inactivated by oxidation. Catalyzes the reversible oxidation-reduction of methionine sulfoxide in proteins to methionine.</text>
</comment>
<evidence type="ECO:0000256" key="4">
    <source>
        <dbReference type="ARBA" id="ARBA00047806"/>
    </source>
</evidence>
<evidence type="ECO:0000313" key="10">
    <source>
        <dbReference type="Proteomes" id="UP000295636"/>
    </source>
</evidence>
<comment type="similarity">
    <text evidence="1 7">Belongs to the MsrA Met sulfoxide reductase family.</text>
</comment>
<dbReference type="SUPFAM" id="SSF51316">
    <property type="entry name" value="Mss4-like"/>
    <property type="match status" value="1"/>
</dbReference>
<keyword evidence="3" id="KW-0511">Multifunctional enzyme</keyword>
<dbReference type="Pfam" id="PF01641">
    <property type="entry name" value="SelR"/>
    <property type="match status" value="1"/>
</dbReference>
<dbReference type="PANTHER" id="PTHR43774:SF1">
    <property type="entry name" value="PEPTIDE METHIONINE SULFOXIDE REDUCTASE MSRA 2"/>
    <property type="match status" value="1"/>
</dbReference>
<organism evidence="9 10">
    <name type="scientific">Paenibacillus piri</name>
    <dbReference type="NCBI Taxonomy" id="2547395"/>
    <lineage>
        <taxon>Bacteria</taxon>
        <taxon>Bacillati</taxon>
        <taxon>Bacillota</taxon>
        <taxon>Bacilli</taxon>
        <taxon>Bacillales</taxon>
        <taxon>Paenibacillaceae</taxon>
        <taxon>Paenibacillus</taxon>
    </lineage>
</organism>
<dbReference type="Gene3D" id="2.170.150.20">
    <property type="entry name" value="Peptide methionine sulfoxide reductase"/>
    <property type="match status" value="1"/>
</dbReference>
<dbReference type="Gene3D" id="3.30.1060.10">
    <property type="entry name" value="Peptide methionine sulphoxide reductase MsrA"/>
    <property type="match status" value="1"/>
</dbReference>
<evidence type="ECO:0000256" key="6">
    <source>
        <dbReference type="ARBA" id="ARBA00048782"/>
    </source>
</evidence>
<dbReference type="RefSeq" id="WP_133226466.1">
    <property type="nucleotide sequence ID" value="NZ_SMRT01000002.1"/>
</dbReference>
<proteinExistence type="inferred from homology"/>
<dbReference type="PROSITE" id="PS51790">
    <property type="entry name" value="MSRB"/>
    <property type="match status" value="1"/>
</dbReference>
<sequence>MKEAEQELQLATFAGGCFWCMVKPFDKLPGIISVISGYTGGYTDNPTYEEVGSETTGHAEAVQITFQPAVFPYRRLLELFWKQIDPTDQEGQFHDRGYSYRTAIFVHNEAQRKEAEASKHELRASGRFKKPIVTEIVKAGPFYTAEEEHQDYYKTHYMHYKLYRDSSGRDEFAQRHWNGKKDKERLRRRLTELQYDVTQNRAAEPAFRNAYWNHFQEGLYVDAVNGDPLFSSHDKFDSGSGWPGFSKPVEEGFIAKEADLSGGRVRTAIRGRLSNSHLGYLFLDGPPPSGQHYRINSAALRFIPKEDLAREGYERYAKLFFA</sequence>
<dbReference type="GO" id="GO:0033744">
    <property type="term" value="F:L-methionine:thioredoxin-disulfide S-oxidoreductase activity"/>
    <property type="evidence" value="ECO:0007669"/>
    <property type="project" value="RHEA"/>
</dbReference>
<name>A0A4R5KVI7_9BACL</name>
<dbReference type="Pfam" id="PF01625">
    <property type="entry name" value="PMSR"/>
    <property type="match status" value="1"/>
</dbReference>
<evidence type="ECO:0000256" key="3">
    <source>
        <dbReference type="ARBA" id="ARBA00023268"/>
    </source>
</evidence>
<keyword evidence="2 7" id="KW-0560">Oxidoreductase</keyword>
<dbReference type="GO" id="GO:0033743">
    <property type="term" value="F:peptide-methionine (R)-S-oxide reductase activity"/>
    <property type="evidence" value="ECO:0007669"/>
    <property type="project" value="UniProtKB-EC"/>
</dbReference>
<dbReference type="Proteomes" id="UP000295636">
    <property type="component" value="Unassembled WGS sequence"/>
</dbReference>
<evidence type="ECO:0000256" key="7">
    <source>
        <dbReference type="HAMAP-Rule" id="MF_01401"/>
    </source>
</evidence>
<dbReference type="EMBL" id="SMRT01000002">
    <property type="protein sequence ID" value="TDF99766.1"/>
    <property type="molecule type" value="Genomic_DNA"/>
</dbReference>
<dbReference type="EC" id="1.8.4.11" evidence="7"/>
<evidence type="ECO:0000313" key="9">
    <source>
        <dbReference type="EMBL" id="TDF99766.1"/>
    </source>
</evidence>
<keyword evidence="10" id="KW-1185">Reference proteome</keyword>
<evidence type="ECO:0000256" key="5">
    <source>
        <dbReference type="ARBA" id="ARBA00048488"/>
    </source>
</evidence>
<gene>
    <name evidence="7 9" type="primary">msrA</name>
    <name evidence="9" type="ORF">E1757_08070</name>
</gene>
<dbReference type="InterPro" id="IPR002579">
    <property type="entry name" value="Met_Sox_Rdtase_MsrB_dom"/>
</dbReference>
<dbReference type="PANTHER" id="PTHR43774">
    <property type="entry name" value="PEPTIDE METHIONINE SULFOXIDE REDUCTASE"/>
    <property type="match status" value="1"/>
</dbReference>
<evidence type="ECO:0000256" key="2">
    <source>
        <dbReference type="ARBA" id="ARBA00023002"/>
    </source>
</evidence>
<evidence type="ECO:0000256" key="1">
    <source>
        <dbReference type="ARBA" id="ARBA00005591"/>
    </source>
</evidence>
<dbReference type="HAMAP" id="MF_01401">
    <property type="entry name" value="MsrA"/>
    <property type="match status" value="1"/>
</dbReference>
<comment type="catalytic activity">
    <reaction evidence="5">
        <text>L-methionyl-[protein] + [thioredoxin]-disulfide + H2O = L-methionyl-(R)-S-oxide-[protein] + [thioredoxin]-dithiol</text>
        <dbReference type="Rhea" id="RHEA:24164"/>
        <dbReference type="Rhea" id="RHEA-COMP:10698"/>
        <dbReference type="Rhea" id="RHEA-COMP:10700"/>
        <dbReference type="Rhea" id="RHEA-COMP:12313"/>
        <dbReference type="Rhea" id="RHEA-COMP:12314"/>
        <dbReference type="ChEBI" id="CHEBI:15377"/>
        <dbReference type="ChEBI" id="CHEBI:16044"/>
        <dbReference type="ChEBI" id="CHEBI:29950"/>
        <dbReference type="ChEBI" id="CHEBI:45764"/>
        <dbReference type="ChEBI" id="CHEBI:50058"/>
        <dbReference type="EC" id="1.8.4.12"/>
    </reaction>
</comment>
<comment type="catalytic activity">
    <reaction evidence="6 7">
        <text>[thioredoxin]-disulfide + L-methionine + H2O = L-methionine (S)-S-oxide + [thioredoxin]-dithiol</text>
        <dbReference type="Rhea" id="RHEA:19993"/>
        <dbReference type="Rhea" id="RHEA-COMP:10698"/>
        <dbReference type="Rhea" id="RHEA-COMP:10700"/>
        <dbReference type="ChEBI" id="CHEBI:15377"/>
        <dbReference type="ChEBI" id="CHEBI:29950"/>
        <dbReference type="ChEBI" id="CHEBI:50058"/>
        <dbReference type="ChEBI" id="CHEBI:57844"/>
        <dbReference type="ChEBI" id="CHEBI:58772"/>
        <dbReference type="EC" id="1.8.4.11"/>
    </reaction>
</comment>
<dbReference type="InterPro" id="IPR011057">
    <property type="entry name" value="Mss4-like_sf"/>
</dbReference>
<dbReference type="OrthoDB" id="4174719at2"/>
<dbReference type="NCBIfam" id="TIGR00357">
    <property type="entry name" value="peptide-methionine (R)-S-oxide reductase MsrB"/>
    <property type="match status" value="1"/>
</dbReference>
<dbReference type="NCBIfam" id="TIGR00401">
    <property type="entry name" value="msrA"/>
    <property type="match status" value="1"/>
</dbReference>